<proteinExistence type="inferred from homology"/>
<dbReference type="InterPro" id="IPR003615">
    <property type="entry name" value="HNH_nuc"/>
</dbReference>
<dbReference type="EMBL" id="CGIH01000039">
    <property type="protein sequence ID" value="CFX97133.1"/>
    <property type="molecule type" value="Genomic_DNA"/>
</dbReference>
<organism evidence="6 7">
    <name type="scientific">Syntrophomonas zehnderi OL-4</name>
    <dbReference type="NCBI Taxonomy" id="690567"/>
    <lineage>
        <taxon>Bacteria</taxon>
        <taxon>Bacillati</taxon>
        <taxon>Bacillota</taxon>
        <taxon>Clostridia</taxon>
        <taxon>Eubacteriales</taxon>
        <taxon>Syntrophomonadaceae</taxon>
        <taxon>Syntrophomonas</taxon>
    </lineage>
</organism>
<dbReference type="SMART" id="SM00507">
    <property type="entry name" value="HNHc"/>
    <property type="match status" value="1"/>
</dbReference>
<keyword evidence="1" id="KW-0540">Nuclease</keyword>
<dbReference type="OrthoDB" id="9779761at2"/>
<feature type="domain" description="HNH nuclease" evidence="5">
    <location>
        <begin position="53"/>
        <end position="106"/>
    </location>
</feature>
<dbReference type="GO" id="GO:0004519">
    <property type="term" value="F:endonuclease activity"/>
    <property type="evidence" value="ECO:0007669"/>
    <property type="project" value="InterPro"/>
</dbReference>
<name>A0A0E4C9E5_9FIRM</name>
<dbReference type="Pfam" id="PF01844">
    <property type="entry name" value="HNH"/>
    <property type="match status" value="1"/>
</dbReference>
<dbReference type="RefSeq" id="WP_046499183.1">
    <property type="nucleotide sequence ID" value="NZ_CGIH01000039.1"/>
</dbReference>
<evidence type="ECO:0000256" key="2">
    <source>
        <dbReference type="ARBA" id="ARBA00022801"/>
    </source>
</evidence>
<dbReference type="STRING" id="690567.2345"/>
<dbReference type="Gene3D" id="1.10.30.50">
    <property type="match status" value="1"/>
</dbReference>
<dbReference type="PANTHER" id="PTHR41286">
    <property type="entry name" value="HNH NUCLEASE YAJD-RELATED"/>
    <property type="match status" value="1"/>
</dbReference>
<dbReference type="GO" id="GO:0003676">
    <property type="term" value="F:nucleic acid binding"/>
    <property type="evidence" value="ECO:0007669"/>
    <property type="project" value="InterPro"/>
</dbReference>
<dbReference type="GO" id="GO:0005829">
    <property type="term" value="C:cytosol"/>
    <property type="evidence" value="ECO:0007669"/>
    <property type="project" value="TreeGrafter"/>
</dbReference>
<accession>A0A0E4C9E5</accession>
<dbReference type="PANTHER" id="PTHR41286:SF1">
    <property type="entry name" value="HNH NUCLEASE YAJD-RELATED"/>
    <property type="match status" value="1"/>
</dbReference>
<dbReference type="CDD" id="cd00085">
    <property type="entry name" value="HNHc"/>
    <property type="match status" value="1"/>
</dbReference>
<dbReference type="InterPro" id="IPR002711">
    <property type="entry name" value="HNH"/>
</dbReference>
<evidence type="ECO:0000259" key="5">
    <source>
        <dbReference type="SMART" id="SM00507"/>
    </source>
</evidence>
<evidence type="ECO:0000313" key="7">
    <source>
        <dbReference type="Proteomes" id="UP000045545"/>
    </source>
</evidence>
<sequence>MPRKPKRPCSFPGCPELTDGRYCDMHQRQMDAYYNKYERDPQTRKRYGRRWKRIRDRYISEHPLCEECQKYGRLTPAEEVHHIIPLSKGGTNADNNLMSLCKPCHSSITAREGERWARR</sequence>
<gene>
    <name evidence="6" type="ORF">2345</name>
</gene>
<evidence type="ECO:0000256" key="4">
    <source>
        <dbReference type="ARBA" id="ARBA00040194"/>
    </source>
</evidence>
<dbReference type="AlphaFoldDB" id="A0A0E4C9E5"/>
<dbReference type="Proteomes" id="UP000045545">
    <property type="component" value="Unassembled WGS sequence"/>
</dbReference>
<dbReference type="GO" id="GO:0016787">
    <property type="term" value="F:hydrolase activity"/>
    <property type="evidence" value="ECO:0007669"/>
    <property type="project" value="UniProtKB-KW"/>
</dbReference>
<evidence type="ECO:0000256" key="1">
    <source>
        <dbReference type="ARBA" id="ARBA00022722"/>
    </source>
</evidence>
<keyword evidence="7" id="KW-1185">Reference proteome</keyword>
<dbReference type="GO" id="GO:0008270">
    <property type="term" value="F:zinc ion binding"/>
    <property type="evidence" value="ECO:0007669"/>
    <property type="project" value="InterPro"/>
</dbReference>
<keyword evidence="2" id="KW-0378">Hydrolase</keyword>
<evidence type="ECO:0000256" key="3">
    <source>
        <dbReference type="ARBA" id="ARBA00038412"/>
    </source>
</evidence>
<comment type="similarity">
    <text evidence="3">Belongs to the HNH nuclease family.</text>
</comment>
<protein>
    <recommendedName>
        <fullName evidence="4">Putative HNH nuclease YajD</fullName>
    </recommendedName>
</protein>
<evidence type="ECO:0000313" key="6">
    <source>
        <dbReference type="EMBL" id="CFX97133.1"/>
    </source>
</evidence>
<reference evidence="6 7" key="1">
    <citation type="submission" date="2015-03" db="EMBL/GenBank/DDBJ databases">
        <authorList>
            <person name="Murphy D."/>
        </authorList>
    </citation>
    <scope>NUCLEOTIDE SEQUENCE [LARGE SCALE GENOMIC DNA]</scope>
    <source>
        <strain evidence="6 7">OL-4</strain>
    </source>
</reference>